<comment type="caution">
    <text evidence="4">The sequence shown here is derived from an EMBL/GenBank/DDBJ whole genome shotgun (WGS) entry which is preliminary data.</text>
</comment>
<dbReference type="OrthoDB" id="10248838at2759"/>
<comment type="similarity">
    <text evidence="1">Belongs to the UPF0587 family.</text>
</comment>
<dbReference type="PANTHER" id="PTHR12857:SF0">
    <property type="entry name" value="CXXC MOTIF CONTAINING ZINC BINDING PROTEIN"/>
    <property type="match status" value="1"/>
</dbReference>
<organism evidence="4 5">
    <name type="scientific">Coemansia thaxteri</name>
    <dbReference type="NCBI Taxonomy" id="2663907"/>
    <lineage>
        <taxon>Eukaryota</taxon>
        <taxon>Fungi</taxon>
        <taxon>Fungi incertae sedis</taxon>
        <taxon>Zoopagomycota</taxon>
        <taxon>Kickxellomycotina</taxon>
        <taxon>Kickxellomycetes</taxon>
        <taxon>Kickxellales</taxon>
        <taxon>Kickxellaceae</taxon>
        <taxon>Coemansia</taxon>
    </lineage>
</organism>
<dbReference type="Proteomes" id="UP001150907">
    <property type="component" value="Unassembled WGS sequence"/>
</dbReference>
<proteinExistence type="inferred from homology"/>
<evidence type="ECO:0000256" key="3">
    <source>
        <dbReference type="ARBA" id="ARBA00022833"/>
    </source>
</evidence>
<reference evidence="4" key="1">
    <citation type="submission" date="2022-07" db="EMBL/GenBank/DDBJ databases">
        <title>Phylogenomic reconstructions and comparative analyses of Kickxellomycotina fungi.</title>
        <authorList>
            <person name="Reynolds N.K."/>
            <person name="Stajich J.E."/>
            <person name="Barry K."/>
            <person name="Grigoriev I.V."/>
            <person name="Crous P."/>
            <person name="Smith M.E."/>
        </authorList>
    </citation>
    <scope>NUCLEOTIDE SEQUENCE</scope>
    <source>
        <strain evidence="4">IMI 214461</strain>
    </source>
</reference>
<evidence type="ECO:0000313" key="5">
    <source>
        <dbReference type="Proteomes" id="UP001150907"/>
    </source>
</evidence>
<dbReference type="EMBL" id="JANBQF010000093">
    <property type="protein sequence ID" value="KAJ2005610.1"/>
    <property type="molecule type" value="Genomic_DNA"/>
</dbReference>
<gene>
    <name evidence="4" type="ORF">H4R26_001857</name>
</gene>
<dbReference type="AlphaFoldDB" id="A0A9W8BFY8"/>
<sequence>MVLLDLQLSAELDGVTELKPVGEDFLWNFKIKCNSCDEVTENFVTIDAEEEVSKSGKPTKSKANFVMRCKFCRREGSIGIEAGPFAYTVESNGQLARVLTMDCRGLEPVEFDPCGRWEAVGTESNTPFAFELEEGMWSDYDEKKDTPVMISEIGHKFVVHAKS</sequence>
<keyword evidence="3" id="KW-0862">Zinc</keyword>
<keyword evidence="5" id="KW-1185">Reference proteome</keyword>
<dbReference type="PANTHER" id="PTHR12857">
    <property type="entry name" value="CXXC MOTIF CONTAINING ZINC BINDING PROTEIN"/>
    <property type="match status" value="1"/>
</dbReference>
<evidence type="ECO:0000256" key="2">
    <source>
        <dbReference type="ARBA" id="ARBA00022723"/>
    </source>
</evidence>
<protein>
    <submittedName>
        <fullName evidence="4">Uncharacterized protein</fullName>
    </submittedName>
</protein>
<dbReference type="SUPFAM" id="SSF141678">
    <property type="entry name" value="MAL13P1.257-like"/>
    <property type="match status" value="1"/>
</dbReference>
<dbReference type="GO" id="GO:0008270">
    <property type="term" value="F:zinc ion binding"/>
    <property type="evidence" value="ECO:0007669"/>
    <property type="project" value="TreeGrafter"/>
</dbReference>
<evidence type="ECO:0000313" key="4">
    <source>
        <dbReference type="EMBL" id="KAJ2005610.1"/>
    </source>
</evidence>
<dbReference type="Pfam" id="PF05907">
    <property type="entry name" value="CXXC_Zn-b_euk"/>
    <property type="match status" value="1"/>
</dbReference>
<keyword evidence="2" id="KW-0479">Metal-binding</keyword>
<evidence type="ECO:0000256" key="1">
    <source>
        <dbReference type="ARBA" id="ARBA00007818"/>
    </source>
</evidence>
<accession>A0A9W8BFY8</accession>
<dbReference type="InterPro" id="IPR008584">
    <property type="entry name" value="CXXC_Zn-binding_euk"/>
</dbReference>
<name>A0A9W8BFY8_9FUNG</name>